<keyword evidence="2" id="KW-1185">Reference proteome</keyword>
<dbReference type="Proteomes" id="UP000030401">
    <property type="component" value="Unassembled WGS sequence"/>
</dbReference>
<gene>
    <name evidence="1" type="ORF">N784_13450</name>
</gene>
<sequence>MPRYKLRCRGDKYRPVIKVLKVKNGVPTKVTFNGQVYALVHSDHINGRKNYASK</sequence>
<protein>
    <submittedName>
        <fullName evidence="1">Uncharacterized protein</fullName>
    </submittedName>
</protein>
<evidence type="ECO:0000313" key="1">
    <source>
        <dbReference type="EMBL" id="KGX84463.1"/>
    </source>
</evidence>
<proteinExistence type="predicted"/>
<reference evidence="1 2" key="1">
    <citation type="submission" date="2013-08" db="EMBL/GenBank/DDBJ databases">
        <authorList>
            <person name="Huang J."/>
            <person name="Wang G."/>
        </authorList>
    </citation>
    <scope>NUCLEOTIDE SEQUENCE [LARGE SCALE GENOMIC DNA]</scope>
    <source>
        <strain evidence="1 2">JSM 072002</strain>
    </source>
</reference>
<organism evidence="1 2">
    <name type="scientific">Pontibacillus litoralis JSM 072002</name>
    <dbReference type="NCBI Taxonomy" id="1385512"/>
    <lineage>
        <taxon>Bacteria</taxon>
        <taxon>Bacillati</taxon>
        <taxon>Bacillota</taxon>
        <taxon>Bacilli</taxon>
        <taxon>Bacillales</taxon>
        <taxon>Bacillaceae</taxon>
        <taxon>Pontibacillus</taxon>
    </lineage>
</organism>
<dbReference type="AlphaFoldDB" id="A0A0A5G052"/>
<dbReference type="STRING" id="1385512.N784_13450"/>
<dbReference type="EMBL" id="AVPG01000038">
    <property type="protein sequence ID" value="KGX84463.1"/>
    <property type="molecule type" value="Genomic_DNA"/>
</dbReference>
<evidence type="ECO:0000313" key="2">
    <source>
        <dbReference type="Proteomes" id="UP000030401"/>
    </source>
</evidence>
<accession>A0A0A5G052</accession>
<comment type="caution">
    <text evidence="1">The sequence shown here is derived from an EMBL/GenBank/DDBJ whole genome shotgun (WGS) entry which is preliminary data.</text>
</comment>
<name>A0A0A5G052_9BACI</name>